<evidence type="ECO:0000313" key="4">
    <source>
        <dbReference type="Proteomes" id="UP000000719"/>
    </source>
</evidence>
<dbReference type="eggNOG" id="COG3166">
    <property type="taxonomic scope" value="Bacteria"/>
</dbReference>
<proteinExistence type="predicted"/>
<dbReference type="AlphaFoldDB" id="B8D2D6"/>
<accession>B8D2D6</accession>
<dbReference type="STRING" id="373903.Hore_06060"/>
<evidence type="ECO:0000313" key="3">
    <source>
        <dbReference type="EMBL" id="ACL69363.1"/>
    </source>
</evidence>
<keyword evidence="2" id="KW-0472">Membrane</keyword>
<dbReference type="PANTHER" id="PTHR40278:SF1">
    <property type="entry name" value="DNA UTILIZATION PROTEIN HOFN"/>
    <property type="match status" value="1"/>
</dbReference>
<dbReference type="InterPro" id="IPR052534">
    <property type="entry name" value="Extracell_DNA_Util/SecSys_Comp"/>
</dbReference>
<dbReference type="Pfam" id="PF05137">
    <property type="entry name" value="PilN"/>
    <property type="match status" value="1"/>
</dbReference>
<dbReference type="InterPro" id="IPR007813">
    <property type="entry name" value="PilN"/>
</dbReference>
<dbReference type="EMBL" id="CP001098">
    <property type="protein sequence ID" value="ACL69363.1"/>
    <property type="molecule type" value="Genomic_DNA"/>
</dbReference>
<dbReference type="RefSeq" id="WP_012635551.1">
    <property type="nucleotide sequence ID" value="NC_011899.1"/>
</dbReference>
<dbReference type="PANTHER" id="PTHR40278">
    <property type="entry name" value="DNA UTILIZATION PROTEIN HOFN"/>
    <property type="match status" value="1"/>
</dbReference>
<gene>
    <name evidence="3" type="ordered locus">Hore_06060</name>
</gene>
<name>B8D2D6_HALOH</name>
<keyword evidence="2" id="KW-0812">Transmembrane</keyword>
<feature type="coiled-coil region" evidence="1">
    <location>
        <begin position="61"/>
        <end position="88"/>
    </location>
</feature>
<dbReference type="Proteomes" id="UP000000719">
    <property type="component" value="Chromosome"/>
</dbReference>
<dbReference type="KEGG" id="hor:Hore_06060"/>
<dbReference type="HOGENOM" id="CLU_081304_0_0_9"/>
<dbReference type="OrthoDB" id="2111898at2"/>
<reference evidence="3 4" key="1">
    <citation type="journal article" date="2009" name="PLoS ONE">
        <title>Genome analysis of the anaerobic thermohalophilic bacterium Halothermothrix orenii.</title>
        <authorList>
            <person name="Mavromatis K."/>
            <person name="Ivanova N."/>
            <person name="Anderson I."/>
            <person name="Lykidis A."/>
            <person name="Hooper S.D."/>
            <person name="Sun H."/>
            <person name="Kunin V."/>
            <person name="Lapidus A."/>
            <person name="Hugenholtz P."/>
            <person name="Patel B."/>
            <person name="Kyrpides N.C."/>
        </authorList>
    </citation>
    <scope>NUCLEOTIDE SEQUENCE [LARGE SCALE GENOMIC DNA]</scope>
    <source>
        <strain evidence="4">H 168 / OCM 544 / DSM 9562</strain>
    </source>
</reference>
<evidence type="ECO:0000256" key="1">
    <source>
        <dbReference type="SAM" id="Coils"/>
    </source>
</evidence>
<evidence type="ECO:0000256" key="2">
    <source>
        <dbReference type="SAM" id="Phobius"/>
    </source>
</evidence>
<feature type="transmembrane region" description="Helical" evidence="2">
    <location>
        <begin position="20"/>
        <end position="39"/>
    </location>
</feature>
<protein>
    <submittedName>
        <fullName evidence="3">Tfp pilus assembly protein PilN</fullName>
    </submittedName>
</protein>
<organism evidence="3 4">
    <name type="scientific">Halothermothrix orenii (strain H 168 / OCM 544 / DSM 9562)</name>
    <dbReference type="NCBI Taxonomy" id="373903"/>
    <lineage>
        <taxon>Bacteria</taxon>
        <taxon>Bacillati</taxon>
        <taxon>Bacillota</taxon>
        <taxon>Clostridia</taxon>
        <taxon>Halanaerobiales</taxon>
        <taxon>Halothermotrichaceae</taxon>
        <taxon>Halothermothrix</taxon>
    </lineage>
</organism>
<keyword evidence="4" id="KW-1185">Reference proteome</keyword>
<sequence>MRINFLPEQKKGIEINLKSILLFLLFMIIVAGLGGRYFYLQYRINALENEINGINSQLKILRPAQREYQSLVKKIRSLEDTIKAIEEADYFWYSLLEELGNITPDYVMLQNVNLSEDNKINIIGIARDEKELMVFVNNLKKSELFEMVQLLTVRKSQDLSFQIKAGVAERRK</sequence>
<keyword evidence="1" id="KW-0175">Coiled coil</keyword>
<keyword evidence="2" id="KW-1133">Transmembrane helix</keyword>